<organism evidence="1 2">
    <name type="scientific">Hylemonella gracilis</name>
    <dbReference type="NCBI Taxonomy" id="80880"/>
    <lineage>
        <taxon>Bacteria</taxon>
        <taxon>Pseudomonadati</taxon>
        <taxon>Pseudomonadota</taxon>
        <taxon>Betaproteobacteria</taxon>
        <taxon>Burkholderiales</taxon>
        <taxon>Comamonadaceae</taxon>
        <taxon>Hylemonella</taxon>
    </lineage>
</organism>
<evidence type="ECO:0000313" key="2">
    <source>
        <dbReference type="Proteomes" id="UP000292939"/>
    </source>
</evidence>
<dbReference type="KEGG" id="hgr:DW355_09765"/>
<dbReference type="EMBL" id="CP031395">
    <property type="protein sequence ID" value="QBK05017.1"/>
    <property type="molecule type" value="Genomic_DNA"/>
</dbReference>
<dbReference type="RefSeq" id="WP_165493169.1">
    <property type="nucleotide sequence ID" value="NZ_CP031395.1"/>
</dbReference>
<proteinExistence type="predicted"/>
<sequence>MRWFLAQGPGSFVPWHFIREPPEMEFAASAFRREDIGYREVFVFARRQDCDDFAGLEVVNGSISGEVIYFHPVFGDTSRPSPRDWDIVHRRFEDVFEFVAAQIVPDMKEWALTVDADDL</sequence>
<reference evidence="1 2" key="1">
    <citation type="submission" date="2018-07" db="EMBL/GenBank/DDBJ databases">
        <title>Exploring interactions and the metabolic potential of the ultra-small soil bacteria Hylemonella gracilis.</title>
        <authorList>
            <person name="Tyc O."/>
            <person name="Kulkarni P."/>
            <person name="Gawehns F."/>
            <person name="Hundscheid M."/>
            <person name="Zweers H."/>
            <person name="Garbeva P."/>
        </authorList>
    </citation>
    <scope>NUCLEOTIDE SEQUENCE [LARGE SCALE GENOMIC DNA]</scope>
    <source>
        <strain evidence="1 2">NS1</strain>
    </source>
</reference>
<accession>A0A4P6ULR2</accession>
<gene>
    <name evidence="1" type="ORF">DW355_09765</name>
</gene>
<dbReference type="AlphaFoldDB" id="A0A4P6ULR2"/>
<name>A0A4P6ULR2_9BURK</name>
<evidence type="ECO:0000313" key="1">
    <source>
        <dbReference type="EMBL" id="QBK05017.1"/>
    </source>
</evidence>
<dbReference type="Proteomes" id="UP000292939">
    <property type="component" value="Chromosome"/>
</dbReference>
<protein>
    <submittedName>
        <fullName evidence="1">Uncharacterized protein</fullName>
    </submittedName>
</protein>